<evidence type="ECO:0000313" key="3">
    <source>
        <dbReference type="Proteomes" id="UP000289537"/>
    </source>
</evidence>
<proteinExistence type="predicted"/>
<evidence type="ECO:0000313" key="2">
    <source>
        <dbReference type="EMBL" id="BBA84993.1"/>
    </source>
</evidence>
<organism evidence="2 3">
    <name type="scientific">endosymbiont of Rhynchophorus ferrugineus</name>
    <dbReference type="NCBI Taxonomy" id="1972133"/>
    <lineage>
        <taxon>Bacteria</taxon>
        <taxon>Pseudomonadati</taxon>
        <taxon>Pseudomonadota</taxon>
        <taxon>Gammaproteobacteria</taxon>
        <taxon>Candidatus Nardonella</taxon>
    </lineage>
</organism>
<keyword evidence="3" id="KW-1185">Reference proteome</keyword>
<dbReference type="KEGG" id="eor:NARRFE1_00330"/>
<dbReference type="InterPro" id="IPR000238">
    <property type="entry name" value="RbfA"/>
</dbReference>
<dbReference type="SUPFAM" id="SSF89919">
    <property type="entry name" value="Ribosome-binding factor A, RbfA"/>
    <property type="match status" value="1"/>
</dbReference>
<reference evidence="2 3" key="1">
    <citation type="journal article" date="2017" name="Proc. Natl. Acad. Sci. U.S.A.">
        <title>Small genome symbiont underlies cuticle hardness in beetles.</title>
        <authorList>
            <person name="Anbutsu H."/>
            <person name="Moriyama M."/>
            <person name="Nikoh N."/>
            <person name="Hosokawa T."/>
            <person name="Futahashi R."/>
            <person name="Tanahashi M."/>
            <person name="Meng X.Y."/>
            <person name="Kuriwada T."/>
            <person name="Mori N."/>
            <person name="Oshima K."/>
            <person name="Hattori M."/>
            <person name="Fujie M."/>
            <person name="Satoh N."/>
            <person name="Maeda T."/>
            <person name="Shigenobu S."/>
            <person name="Koga R."/>
            <person name="Fukatsu T."/>
        </authorList>
    </citation>
    <scope>NUCLEOTIDE SEQUENCE [LARGE SCALE GENOMIC DNA]</scope>
    <source>
        <strain evidence="2">NARRFE1</strain>
    </source>
</reference>
<sequence length="121" mass="14813">MKNYFIDKISNEFKYKISIIFKKYINDIRIKNISIIDVKITKNFELIKIYFLLPYNENINSKNIYKKINILNKTINFIKKNIYKNIKLKKFPSKYIFIYDDSIDKGYNIYKLLKNNLLKYN</sequence>
<dbReference type="EMBL" id="AP018161">
    <property type="protein sequence ID" value="BBA84993.1"/>
    <property type="molecule type" value="Genomic_DNA"/>
</dbReference>
<dbReference type="Gene3D" id="3.30.300.20">
    <property type="match status" value="1"/>
</dbReference>
<dbReference type="Pfam" id="PF02033">
    <property type="entry name" value="RBFA"/>
    <property type="match status" value="1"/>
</dbReference>
<gene>
    <name evidence="2" type="primary">rbfA</name>
    <name evidence="2" type="ORF">NARRFE1_00330</name>
</gene>
<keyword evidence="1" id="KW-0690">Ribosome biogenesis</keyword>
<dbReference type="InterPro" id="IPR023799">
    <property type="entry name" value="RbfA_dom_sf"/>
</dbReference>
<dbReference type="RefSeq" id="WP_148708343.1">
    <property type="nucleotide sequence ID" value="NZ_AP018161.1"/>
</dbReference>
<dbReference type="Proteomes" id="UP000289537">
    <property type="component" value="Chromosome"/>
</dbReference>
<dbReference type="InterPro" id="IPR015946">
    <property type="entry name" value="KH_dom-like_a/b"/>
</dbReference>
<accession>A0A2Z5TGK8</accession>
<protein>
    <submittedName>
        <fullName evidence="2">Ribosome-binding factor A</fullName>
    </submittedName>
</protein>
<name>A0A2Z5TGK8_9GAMM</name>
<dbReference type="AlphaFoldDB" id="A0A2Z5TGK8"/>
<evidence type="ECO:0000256" key="1">
    <source>
        <dbReference type="ARBA" id="ARBA00022517"/>
    </source>
</evidence>
<dbReference type="GO" id="GO:0006364">
    <property type="term" value="P:rRNA processing"/>
    <property type="evidence" value="ECO:0007669"/>
    <property type="project" value="InterPro"/>
</dbReference>